<reference evidence="11 12" key="1">
    <citation type="submission" date="2017-04" db="EMBL/GenBank/DDBJ databases">
        <title>Whole genome sequence of Bdellovibrio bacteriovorus strain SSB218315.</title>
        <authorList>
            <person name="Oyedara O."/>
            <person name="Rodriguez-Perez M.A."/>
        </authorList>
    </citation>
    <scope>NUCLEOTIDE SEQUENCE [LARGE SCALE GENOMIC DNA]</scope>
    <source>
        <strain evidence="11 12">SSB218315</strain>
    </source>
</reference>
<dbReference type="SUPFAM" id="SSF88946">
    <property type="entry name" value="Sigma2 domain of RNA polymerase sigma factors"/>
    <property type="match status" value="1"/>
</dbReference>
<sequence length="373" mass="41992">MAKTKAKSPSTPKTKSPSKTASAKKPAGKSASGKNTKPAPTESKSVVAELVEDAHSDELRSHEEAEKAYAVPSIEDELPDVEEDTKTLAVADTSKALTSADPLVMYLNEIRRYKVLTREEEMALAKKYFESKDPEAAQALVKANLRFVVKVAAEYSKFGSKMIDLIQEGNVGLMHAVREFNPYKGARLITYAVWWIRGYIQEFLMRQYSLVRIGTTQNQRKLFYQLQKEKEALDAMGIEPNIGLISSRLGIPEDEVRDMTLRMSGRDVSLDRPVDEDSGTTLGDLQRGPSDQPLDEAMAHNEQLEILKQKIEEIRPELSEREKIILDERILNDDPLTLQEIGEKHGITREAVRQMEARLMKKIKAKMEEDASE</sequence>
<dbReference type="SUPFAM" id="SSF88659">
    <property type="entry name" value="Sigma3 and sigma4 domains of RNA polymerase sigma factors"/>
    <property type="match status" value="1"/>
</dbReference>
<evidence type="ECO:0000259" key="9">
    <source>
        <dbReference type="PROSITE" id="PS00715"/>
    </source>
</evidence>
<comment type="function">
    <text evidence="6">Sigma factors are initiation factors that promote the attachment of RNA polymerase to specific initiation sites and are then released.</text>
</comment>
<comment type="similarity">
    <text evidence="1 6">Belongs to the sigma-70 factor family.</text>
</comment>
<feature type="coiled-coil region" evidence="7">
    <location>
        <begin position="294"/>
        <end position="321"/>
    </location>
</feature>
<dbReference type="GO" id="GO:0006352">
    <property type="term" value="P:DNA-templated transcription initiation"/>
    <property type="evidence" value="ECO:0007669"/>
    <property type="project" value="InterPro"/>
</dbReference>
<dbReference type="InterPro" id="IPR014284">
    <property type="entry name" value="RNA_pol_sigma-70_dom"/>
</dbReference>
<dbReference type="PANTHER" id="PTHR30376">
    <property type="entry name" value="SIGMA FACTOR RPOH HEAT SHOCK RELATED"/>
    <property type="match status" value="1"/>
</dbReference>
<dbReference type="RefSeq" id="WP_088564215.1">
    <property type="nucleotide sequence ID" value="NZ_CP020946.1"/>
</dbReference>
<evidence type="ECO:0000259" key="10">
    <source>
        <dbReference type="PROSITE" id="PS00716"/>
    </source>
</evidence>
<feature type="domain" description="RNA polymerase sigma-70" evidence="9">
    <location>
        <begin position="164"/>
        <end position="177"/>
    </location>
</feature>
<evidence type="ECO:0000256" key="6">
    <source>
        <dbReference type="RuleBase" id="RU362124"/>
    </source>
</evidence>
<dbReference type="PROSITE" id="PS00715">
    <property type="entry name" value="SIGMA70_1"/>
    <property type="match status" value="1"/>
</dbReference>
<keyword evidence="3 6" id="KW-0731">Sigma factor</keyword>
<gene>
    <name evidence="11" type="ORF">B9G79_02865</name>
</gene>
<feature type="region of interest" description="Disordered" evidence="8">
    <location>
        <begin position="1"/>
        <end position="47"/>
    </location>
</feature>
<evidence type="ECO:0000256" key="4">
    <source>
        <dbReference type="ARBA" id="ARBA00023125"/>
    </source>
</evidence>
<dbReference type="InterPro" id="IPR009042">
    <property type="entry name" value="RNA_pol_sigma70_r1_2"/>
</dbReference>
<dbReference type="PANTHER" id="PTHR30376:SF3">
    <property type="entry name" value="RNA POLYMERASE SIGMA FACTOR RPOH"/>
    <property type="match status" value="1"/>
</dbReference>
<dbReference type="Pfam" id="PF00140">
    <property type="entry name" value="Sigma70_r1_2"/>
    <property type="match status" value="1"/>
</dbReference>
<evidence type="ECO:0000313" key="12">
    <source>
        <dbReference type="Proteomes" id="UP000197003"/>
    </source>
</evidence>
<accession>A0A1Z3N533</accession>
<dbReference type="InterPro" id="IPR007630">
    <property type="entry name" value="RNA_pol_sigma70_r4"/>
</dbReference>
<evidence type="ECO:0000256" key="1">
    <source>
        <dbReference type="ARBA" id="ARBA00007788"/>
    </source>
</evidence>
<evidence type="ECO:0000256" key="7">
    <source>
        <dbReference type="SAM" id="Coils"/>
    </source>
</evidence>
<proteinExistence type="inferred from homology"/>
<dbReference type="EMBL" id="CP020946">
    <property type="protein sequence ID" value="ASD62585.1"/>
    <property type="molecule type" value="Genomic_DNA"/>
</dbReference>
<dbReference type="Pfam" id="PF04539">
    <property type="entry name" value="Sigma70_r3"/>
    <property type="match status" value="1"/>
</dbReference>
<keyword evidence="5 6" id="KW-0804">Transcription</keyword>
<evidence type="ECO:0000256" key="5">
    <source>
        <dbReference type="ARBA" id="ARBA00023163"/>
    </source>
</evidence>
<dbReference type="Proteomes" id="UP000197003">
    <property type="component" value="Chromosome"/>
</dbReference>
<dbReference type="InterPro" id="IPR007624">
    <property type="entry name" value="RNA_pol_sigma70_r3"/>
</dbReference>
<dbReference type="PRINTS" id="PR00046">
    <property type="entry name" value="SIGMA70FCT"/>
</dbReference>
<dbReference type="InterPro" id="IPR013324">
    <property type="entry name" value="RNA_pol_sigma_r3/r4-like"/>
</dbReference>
<dbReference type="InterPro" id="IPR050813">
    <property type="entry name" value="Sigma-70_Factor"/>
</dbReference>
<keyword evidence="4 6" id="KW-0238">DNA-binding</keyword>
<keyword evidence="7" id="KW-0175">Coiled coil</keyword>
<dbReference type="NCBIfam" id="NF005143">
    <property type="entry name" value="PRK06596.1"/>
    <property type="match status" value="1"/>
</dbReference>
<protein>
    <recommendedName>
        <fullName evidence="6">RNA polymerase sigma factor</fullName>
    </recommendedName>
</protein>
<keyword evidence="2 6" id="KW-0805">Transcription regulation</keyword>
<dbReference type="OrthoDB" id="5289306at2"/>
<evidence type="ECO:0000256" key="8">
    <source>
        <dbReference type="SAM" id="MobiDB-lite"/>
    </source>
</evidence>
<dbReference type="InterPro" id="IPR013325">
    <property type="entry name" value="RNA_pol_sigma_r2"/>
</dbReference>
<feature type="compositionally biased region" description="Low complexity" evidence="8">
    <location>
        <begin position="7"/>
        <end position="34"/>
    </location>
</feature>
<dbReference type="GO" id="GO:0003677">
    <property type="term" value="F:DNA binding"/>
    <property type="evidence" value="ECO:0007669"/>
    <property type="project" value="UniProtKB-KW"/>
</dbReference>
<dbReference type="Pfam" id="PF04545">
    <property type="entry name" value="Sigma70_r4"/>
    <property type="match status" value="1"/>
</dbReference>
<dbReference type="NCBIfam" id="TIGR02937">
    <property type="entry name" value="sigma70-ECF"/>
    <property type="match status" value="1"/>
</dbReference>
<dbReference type="InterPro" id="IPR036388">
    <property type="entry name" value="WH-like_DNA-bd_sf"/>
</dbReference>
<name>A0A1Z3N533_BDEBC</name>
<dbReference type="Gene3D" id="1.10.601.10">
    <property type="entry name" value="RNA Polymerase Primary Sigma Factor"/>
    <property type="match status" value="1"/>
</dbReference>
<evidence type="ECO:0000313" key="11">
    <source>
        <dbReference type="EMBL" id="ASD62585.1"/>
    </source>
</evidence>
<evidence type="ECO:0000256" key="3">
    <source>
        <dbReference type="ARBA" id="ARBA00023082"/>
    </source>
</evidence>
<feature type="region of interest" description="Disordered" evidence="8">
    <location>
        <begin position="267"/>
        <end position="294"/>
    </location>
</feature>
<dbReference type="InterPro" id="IPR000943">
    <property type="entry name" value="RNA_pol_sigma70"/>
</dbReference>
<feature type="domain" description="RNA polymerase sigma-70" evidence="10">
    <location>
        <begin position="337"/>
        <end position="363"/>
    </location>
</feature>
<dbReference type="GO" id="GO:0016987">
    <property type="term" value="F:sigma factor activity"/>
    <property type="evidence" value="ECO:0007669"/>
    <property type="project" value="UniProtKB-KW"/>
</dbReference>
<dbReference type="Pfam" id="PF04542">
    <property type="entry name" value="Sigma70_r2"/>
    <property type="match status" value="1"/>
</dbReference>
<dbReference type="CDD" id="cd06171">
    <property type="entry name" value="Sigma70_r4"/>
    <property type="match status" value="1"/>
</dbReference>
<evidence type="ECO:0000256" key="2">
    <source>
        <dbReference type="ARBA" id="ARBA00023015"/>
    </source>
</evidence>
<dbReference type="InterPro" id="IPR007627">
    <property type="entry name" value="RNA_pol_sigma70_r2"/>
</dbReference>
<dbReference type="AlphaFoldDB" id="A0A1Z3N533"/>
<dbReference type="Gene3D" id="1.10.10.10">
    <property type="entry name" value="Winged helix-like DNA-binding domain superfamily/Winged helix DNA-binding domain"/>
    <property type="match status" value="2"/>
</dbReference>
<dbReference type="PROSITE" id="PS00716">
    <property type="entry name" value="SIGMA70_2"/>
    <property type="match status" value="1"/>
</dbReference>
<organism evidence="11 12">
    <name type="scientific">Bdellovibrio bacteriovorus</name>
    <dbReference type="NCBI Taxonomy" id="959"/>
    <lineage>
        <taxon>Bacteria</taxon>
        <taxon>Pseudomonadati</taxon>
        <taxon>Bdellovibrionota</taxon>
        <taxon>Bdellovibrionia</taxon>
        <taxon>Bdellovibrionales</taxon>
        <taxon>Pseudobdellovibrionaceae</taxon>
        <taxon>Bdellovibrio</taxon>
    </lineage>
</organism>